<comment type="caution">
    <text evidence="2">The sequence shown here is derived from an EMBL/GenBank/DDBJ whole genome shotgun (WGS) entry which is preliminary data.</text>
</comment>
<evidence type="ECO:0000256" key="1">
    <source>
        <dbReference type="SAM" id="MobiDB-lite"/>
    </source>
</evidence>
<proteinExistence type="predicted"/>
<evidence type="ECO:0000313" key="3">
    <source>
        <dbReference type="Proteomes" id="UP000314294"/>
    </source>
</evidence>
<gene>
    <name evidence="2" type="ORF">EYF80_019917</name>
</gene>
<dbReference type="Proteomes" id="UP000314294">
    <property type="component" value="Unassembled WGS sequence"/>
</dbReference>
<feature type="compositionally biased region" description="Polar residues" evidence="1">
    <location>
        <begin position="1"/>
        <end position="18"/>
    </location>
</feature>
<name>A0A4Z2HVI1_9TELE</name>
<accession>A0A4Z2HVI1</accession>
<protein>
    <submittedName>
        <fullName evidence="2">Uncharacterized protein</fullName>
    </submittedName>
</protein>
<feature type="region of interest" description="Disordered" evidence="1">
    <location>
        <begin position="1"/>
        <end position="25"/>
    </location>
</feature>
<dbReference type="AlphaFoldDB" id="A0A4Z2HVI1"/>
<reference evidence="2 3" key="1">
    <citation type="submission" date="2019-03" db="EMBL/GenBank/DDBJ databases">
        <title>First draft genome of Liparis tanakae, snailfish: a comprehensive survey of snailfish specific genes.</title>
        <authorList>
            <person name="Kim W."/>
            <person name="Song I."/>
            <person name="Jeong J.-H."/>
            <person name="Kim D."/>
            <person name="Kim S."/>
            <person name="Ryu S."/>
            <person name="Song J.Y."/>
            <person name="Lee S.K."/>
        </authorList>
    </citation>
    <scope>NUCLEOTIDE SEQUENCE [LARGE SCALE GENOMIC DNA]</scope>
    <source>
        <tissue evidence="2">Muscle</tissue>
    </source>
</reference>
<evidence type="ECO:0000313" key="2">
    <source>
        <dbReference type="EMBL" id="TNN69849.1"/>
    </source>
</evidence>
<organism evidence="2 3">
    <name type="scientific">Liparis tanakae</name>
    <name type="common">Tanaka's snailfish</name>
    <dbReference type="NCBI Taxonomy" id="230148"/>
    <lineage>
        <taxon>Eukaryota</taxon>
        <taxon>Metazoa</taxon>
        <taxon>Chordata</taxon>
        <taxon>Craniata</taxon>
        <taxon>Vertebrata</taxon>
        <taxon>Euteleostomi</taxon>
        <taxon>Actinopterygii</taxon>
        <taxon>Neopterygii</taxon>
        <taxon>Teleostei</taxon>
        <taxon>Neoteleostei</taxon>
        <taxon>Acanthomorphata</taxon>
        <taxon>Eupercaria</taxon>
        <taxon>Perciformes</taxon>
        <taxon>Cottioidei</taxon>
        <taxon>Cottales</taxon>
        <taxon>Liparidae</taxon>
        <taxon>Liparis</taxon>
    </lineage>
</organism>
<keyword evidence="3" id="KW-1185">Reference proteome</keyword>
<sequence length="96" mass="10502">MSVNMSVSRVTHSPQATRGAQGGGPVCYKGHEPFFVTVDRAGEQPEKPRQNNGLGPQLDTQLHRGMIVMQETSWDTERRRLVWRQITACLPGGGGG</sequence>
<dbReference type="EMBL" id="SRLO01000170">
    <property type="protein sequence ID" value="TNN69849.1"/>
    <property type="molecule type" value="Genomic_DNA"/>
</dbReference>